<dbReference type="PRINTS" id="PR00457">
    <property type="entry name" value="ANPEROXIDASE"/>
</dbReference>
<evidence type="ECO:0000256" key="11">
    <source>
        <dbReference type="ARBA" id="ARBA00022837"/>
    </source>
</evidence>
<dbReference type="FunFam" id="2.60.40.10:FF:000248">
    <property type="entry name" value="peroxidasin homolog"/>
    <property type="match status" value="1"/>
</dbReference>
<feature type="domain" description="Ig-like" evidence="24">
    <location>
        <begin position="433"/>
        <end position="518"/>
    </location>
</feature>
<dbReference type="PANTHER" id="PTHR11475">
    <property type="entry name" value="OXIDASE/PEROXIDASE"/>
    <property type="match status" value="1"/>
</dbReference>
<dbReference type="SMART" id="SM00369">
    <property type="entry name" value="LRR_TYP"/>
    <property type="match status" value="5"/>
</dbReference>
<dbReference type="OrthoDB" id="823504at2759"/>
<evidence type="ECO:0000256" key="18">
    <source>
        <dbReference type="ARBA" id="ARBA00061342"/>
    </source>
</evidence>
<keyword evidence="14" id="KW-0472">Membrane</keyword>
<feature type="binding site" description="axial binding residue" evidence="19">
    <location>
        <position position="1068"/>
    </location>
    <ligand>
        <name>heme b</name>
        <dbReference type="ChEBI" id="CHEBI:60344"/>
    </ligand>
    <ligandPart>
        <name>Fe</name>
        <dbReference type="ChEBI" id="CHEBI:18248"/>
    </ligandPart>
</feature>
<dbReference type="InterPro" id="IPR013098">
    <property type="entry name" value="Ig_I-set"/>
</dbReference>
<accession>A0A6P8HZY6</accession>
<evidence type="ECO:0000256" key="8">
    <source>
        <dbReference type="ARBA" id="ARBA00022723"/>
    </source>
</evidence>
<dbReference type="GO" id="GO:0006979">
    <property type="term" value="P:response to oxidative stress"/>
    <property type="evidence" value="ECO:0007669"/>
    <property type="project" value="InterPro"/>
</dbReference>
<dbReference type="InterPro" id="IPR000483">
    <property type="entry name" value="Cys-rich_flank_reg_C"/>
</dbReference>
<evidence type="ECO:0000259" key="24">
    <source>
        <dbReference type="PROSITE" id="PS50835"/>
    </source>
</evidence>
<dbReference type="InterPro" id="IPR003598">
    <property type="entry name" value="Ig_sub2"/>
</dbReference>
<evidence type="ECO:0000259" key="23">
    <source>
        <dbReference type="PROSITE" id="PS50184"/>
    </source>
</evidence>
<dbReference type="SMART" id="SM00365">
    <property type="entry name" value="LRR_SD22"/>
    <property type="match status" value="3"/>
</dbReference>
<dbReference type="Gene3D" id="1.10.640.10">
    <property type="entry name" value="Haem peroxidase domain superfamily, animal type"/>
    <property type="match status" value="1"/>
</dbReference>
<feature type="compositionally biased region" description="Polar residues" evidence="21">
    <location>
        <begin position="1349"/>
        <end position="1366"/>
    </location>
</feature>
<dbReference type="SUPFAM" id="SSF48113">
    <property type="entry name" value="Heme-dependent peroxidases"/>
    <property type="match status" value="1"/>
</dbReference>
<dbReference type="Proteomes" id="UP000515163">
    <property type="component" value="Unplaced"/>
</dbReference>
<evidence type="ECO:0000256" key="13">
    <source>
        <dbReference type="ARBA" id="ARBA00023004"/>
    </source>
</evidence>
<dbReference type="SUPFAM" id="SSF52058">
    <property type="entry name" value="L domain-like"/>
    <property type="match status" value="1"/>
</dbReference>
<feature type="signal peptide" evidence="22">
    <location>
        <begin position="1"/>
        <end position="26"/>
    </location>
</feature>
<evidence type="ECO:0000256" key="14">
    <source>
        <dbReference type="ARBA" id="ARBA00023136"/>
    </source>
</evidence>
<keyword evidence="15" id="KW-1015">Disulfide bond</keyword>
<dbReference type="PROSITE" id="PS50184">
    <property type="entry name" value="VWFC_2"/>
    <property type="match status" value="1"/>
</dbReference>
<dbReference type="PROSITE" id="PS01208">
    <property type="entry name" value="VWFC_1"/>
    <property type="match status" value="1"/>
</dbReference>
<proteinExistence type="inferred from homology"/>
<dbReference type="FunFam" id="1.10.640.10:FF:000001">
    <property type="entry name" value="Peroxidasin homolog"/>
    <property type="match status" value="1"/>
</dbReference>
<dbReference type="KEGG" id="aten:116297783"/>
<feature type="region of interest" description="Disordered" evidence="21">
    <location>
        <begin position="1331"/>
        <end position="1372"/>
    </location>
</feature>
<evidence type="ECO:0000256" key="4">
    <source>
        <dbReference type="ARBA" id="ARBA00022475"/>
    </source>
</evidence>
<dbReference type="InterPro" id="IPR036179">
    <property type="entry name" value="Ig-like_dom_sf"/>
</dbReference>
<dbReference type="Pfam" id="PF03098">
    <property type="entry name" value="An_peroxidase"/>
    <property type="match status" value="1"/>
</dbReference>
<comment type="cofactor">
    <cofactor evidence="1">
        <name>heme b</name>
        <dbReference type="ChEBI" id="CHEBI:60344"/>
    </cofactor>
</comment>
<dbReference type="InterPro" id="IPR019791">
    <property type="entry name" value="Haem_peroxidase_animal"/>
</dbReference>
<dbReference type="Gene3D" id="3.80.10.10">
    <property type="entry name" value="Ribonuclease Inhibitor"/>
    <property type="match status" value="2"/>
</dbReference>
<dbReference type="GO" id="GO:0020037">
    <property type="term" value="F:heme binding"/>
    <property type="evidence" value="ECO:0007669"/>
    <property type="project" value="InterPro"/>
</dbReference>
<evidence type="ECO:0000256" key="3">
    <source>
        <dbReference type="ARBA" id="ARBA00004613"/>
    </source>
</evidence>
<dbReference type="SUPFAM" id="SSF57603">
    <property type="entry name" value="FnI-like domain"/>
    <property type="match status" value="1"/>
</dbReference>
<keyword evidence="6" id="KW-0433">Leucine-rich repeat</keyword>
<evidence type="ECO:0000256" key="1">
    <source>
        <dbReference type="ARBA" id="ARBA00001970"/>
    </source>
</evidence>
<dbReference type="Pfam" id="PF07679">
    <property type="entry name" value="I-set"/>
    <property type="match status" value="3"/>
</dbReference>
<dbReference type="PROSITE" id="PS51450">
    <property type="entry name" value="LRR"/>
    <property type="match status" value="3"/>
</dbReference>
<dbReference type="GO" id="GO:0005886">
    <property type="term" value="C:plasma membrane"/>
    <property type="evidence" value="ECO:0007669"/>
    <property type="project" value="UniProtKB-SubCell"/>
</dbReference>
<feature type="coiled-coil region" evidence="20">
    <location>
        <begin position="1428"/>
        <end position="1462"/>
    </location>
</feature>
<evidence type="ECO:0000256" key="12">
    <source>
        <dbReference type="ARBA" id="ARBA00023002"/>
    </source>
</evidence>
<feature type="region of interest" description="Disordered" evidence="21">
    <location>
        <begin position="1385"/>
        <end position="1412"/>
    </location>
</feature>
<dbReference type="InterPro" id="IPR013783">
    <property type="entry name" value="Ig-like_fold"/>
</dbReference>
<evidence type="ECO:0000256" key="15">
    <source>
        <dbReference type="ARBA" id="ARBA00023157"/>
    </source>
</evidence>
<dbReference type="SMART" id="SM00364">
    <property type="entry name" value="LRR_BAC"/>
    <property type="match status" value="3"/>
</dbReference>
<feature type="domain" description="VWFC" evidence="23">
    <location>
        <begin position="1460"/>
        <end position="1518"/>
    </location>
</feature>
<dbReference type="FunFam" id="2.60.40.10:FF:000005">
    <property type="entry name" value="Neuronal cell adhesion molecule"/>
    <property type="match status" value="1"/>
</dbReference>
<dbReference type="SUPFAM" id="SSF48726">
    <property type="entry name" value="Immunoglobulin"/>
    <property type="match status" value="4"/>
</dbReference>
<dbReference type="FunCoup" id="A0A6P8HZY6">
    <property type="interactions" value="466"/>
</dbReference>
<protein>
    <submittedName>
        <fullName evidence="26">Peroxidasin-like isoform X1</fullName>
    </submittedName>
</protein>
<dbReference type="PROSITE" id="PS51257">
    <property type="entry name" value="PROKAR_LIPOPROTEIN"/>
    <property type="match status" value="1"/>
</dbReference>
<sequence length="1519" mass="170474">MSGTRCFGCVSSFVLVLLSLIQFTVACPQGCLCYNTNNGPTVRCNHQQLFKIPEVPTSTKVLDLRFNNIVEVKRADLTGLRHLTTLLLSSNRITSVDVNAFTGLSALKYLYLYNNKLTVIPESLFKGLTNLEQLYLHFNKIKKVEPNTLRNLRRLERLYIHHNELRTLPKGLFQDLTSLRRLRLDSNQLVCDCDLVWLATLLRRTPNTETAATCHEPAKLKNRPLVRLTPRDLNCSPPRIVRIPASIEVTVSDTVVAFKCKAVGEPTPSIQWRKHSKPLPQDSRHIVRNDGTLEILRPTVADEGNYECLAKNEAGEELAEASLRYHGVEAAPALNDYPLPRVESIQGNTLTLKCSASGRPSPLILWTKEDVQLTTGPRVKVTAGGDLHISSVRSSDQGVYRCHASNKAGSVVATTTVIVTGKDSMNSQDRGAPRFVAKPTNTHVLDGSTASLECRAEGYPVPAIAWSKDGGRLPSQDRHIVLPSGALRVVHARPIDEGQYECRAINILGVIIARTYLTVVPRVPPSITQKPKDQRVSAGQTVKISCNATGAPHPVISWIKDDVHITEGNRYSTNQEGVLTIRDVSKSDEGRYECAARNSIGVATAEMILFVEVSDLEFAGDKFVNASIDKAISSVDRALKATIAKLFRGSQPRSPSDLLKLFRFPSPEAQQIARAAEVFERTIYLVHEHVASLEMVNVSEGKQRSFFDLLSPSYVSMIANLSGCHVHRRKENCSDLCFHLKYRSSDGTCNNLQHPMWGASLTPFKRILSPIYENGFNEPIGWSNSLSRPSARLVSTRLISTPNVTDDDKYTHMLMQWGQFLDHDMDFTVTSLSFSRFSDGTDCTSTCENNNPCFPIQIPEGDPRIKKHRCMQFTRSSPVCGTGTTSVFFSTVNHREQMNQITSFIDGSSIYGSSEEESKNLRDLRSRGLLKTSSAIDENGKPLLPFNRDTPIDCLQPRDSPVPCFLAGDFRANEQLGLLSMHTLWMREHNRIAKELLHLNPHWSGDKIYQETRKIVGAQLQHITVTEWLPKIIGPKGIKLFGEYNGYDPKVDPSIINAFATAAFRFGHGLINPIIFRLNSTFQPIKEGNIPLHKAFFSPYKIVHEGGIDPVLRGLFGRAAKSRDDKHQLLNTELTERLFEMAHNVALDLGALNIQRGRDHALPGYNSWRGFCNLSIAETFEDLKNEIKQPEIRKTLKKLYKDPSNIDLWVAGLLEEFEPGSRIGKTFTCIIVEQFKRLRAGDRFWYENPTTFTPLQLTQIRQTTLARVLCDNGDNIQQVQNDVFKRASYPTGYVSCSTIPRLDLRLWKECCDDRCSVADHTFSFSTNLRGRFKRSAPEQQEEEEPPKQSTAFKTHTPKSSSDSQNPTEKREDNLHVVAAEIFASIKDSEKHNEKRNTTEKGSKTEDKEMESETISTISNQVKSLANNMVEMAETVRSLRDTVNSLKREIQELKHESQKEKRCTAANGQIYGTGETWKQDKCTACTCEESQVICIKQKCPVLNCKNPQMHENLCCMKCLD</sequence>
<keyword evidence="11" id="KW-0106">Calcium</keyword>
<dbReference type="InterPro" id="IPR003591">
    <property type="entry name" value="Leu-rich_rpt_typical-subtyp"/>
</dbReference>
<dbReference type="GO" id="GO:0005576">
    <property type="term" value="C:extracellular region"/>
    <property type="evidence" value="ECO:0007669"/>
    <property type="project" value="UniProtKB-SubCell"/>
</dbReference>
<evidence type="ECO:0000256" key="16">
    <source>
        <dbReference type="ARBA" id="ARBA00023180"/>
    </source>
</evidence>
<evidence type="ECO:0000256" key="20">
    <source>
        <dbReference type="SAM" id="Coils"/>
    </source>
</evidence>
<keyword evidence="17" id="KW-0393">Immunoglobulin domain</keyword>
<evidence type="ECO:0000256" key="2">
    <source>
        <dbReference type="ARBA" id="ARBA00004236"/>
    </source>
</evidence>
<dbReference type="PROSITE" id="PS50835">
    <property type="entry name" value="IG_LIKE"/>
    <property type="match status" value="4"/>
</dbReference>
<keyword evidence="13 19" id="KW-0408">Iron</keyword>
<feature type="domain" description="Ig-like" evidence="24">
    <location>
        <begin position="332"/>
        <end position="420"/>
    </location>
</feature>
<name>A0A6P8HZY6_ACTTE</name>
<keyword evidence="20" id="KW-0175">Coiled coil</keyword>
<dbReference type="Gene3D" id="2.60.40.10">
    <property type="entry name" value="Immunoglobulins"/>
    <property type="match status" value="4"/>
</dbReference>
<evidence type="ECO:0000256" key="22">
    <source>
        <dbReference type="SAM" id="SignalP"/>
    </source>
</evidence>
<dbReference type="InterPro" id="IPR003599">
    <property type="entry name" value="Ig_sub"/>
</dbReference>
<dbReference type="InterPro" id="IPR010255">
    <property type="entry name" value="Haem_peroxidase_sf"/>
</dbReference>
<organism evidence="25 26">
    <name type="scientific">Actinia tenebrosa</name>
    <name type="common">Australian red waratah sea anemone</name>
    <dbReference type="NCBI Taxonomy" id="6105"/>
    <lineage>
        <taxon>Eukaryota</taxon>
        <taxon>Metazoa</taxon>
        <taxon>Cnidaria</taxon>
        <taxon>Anthozoa</taxon>
        <taxon>Hexacorallia</taxon>
        <taxon>Actiniaria</taxon>
        <taxon>Actiniidae</taxon>
        <taxon>Actinia</taxon>
    </lineage>
</organism>
<dbReference type="InterPro" id="IPR007110">
    <property type="entry name" value="Ig-like_dom"/>
</dbReference>
<reference evidence="26" key="1">
    <citation type="submission" date="2025-08" db="UniProtKB">
        <authorList>
            <consortium name="RefSeq"/>
        </authorList>
    </citation>
    <scope>IDENTIFICATION</scope>
    <source>
        <tissue evidence="26">Tentacle</tissue>
    </source>
</reference>
<dbReference type="InterPro" id="IPR001007">
    <property type="entry name" value="VWF_dom"/>
</dbReference>
<evidence type="ECO:0000256" key="9">
    <source>
        <dbReference type="ARBA" id="ARBA00022729"/>
    </source>
</evidence>
<evidence type="ECO:0000313" key="25">
    <source>
        <dbReference type="Proteomes" id="UP000515163"/>
    </source>
</evidence>
<dbReference type="PANTHER" id="PTHR11475:SF58">
    <property type="entry name" value="PEROXIDASIN"/>
    <property type="match status" value="1"/>
</dbReference>
<comment type="similarity">
    <text evidence="18">Belongs to the peroxidase family. XPO subfamily.</text>
</comment>
<gene>
    <name evidence="26" type="primary">LOC116297783</name>
</gene>
<dbReference type="Pfam" id="PF13927">
    <property type="entry name" value="Ig_3"/>
    <property type="match status" value="1"/>
</dbReference>
<evidence type="ECO:0000256" key="19">
    <source>
        <dbReference type="PIRSR" id="PIRSR619791-2"/>
    </source>
</evidence>
<keyword evidence="4" id="KW-1003">Cell membrane</keyword>
<dbReference type="GO" id="GO:0046872">
    <property type="term" value="F:metal ion binding"/>
    <property type="evidence" value="ECO:0007669"/>
    <property type="project" value="UniProtKB-KW"/>
</dbReference>
<dbReference type="InParanoid" id="A0A6P8HZY6"/>
<dbReference type="CDD" id="cd09826">
    <property type="entry name" value="peroxidasin_like"/>
    <property type="match status" value="1"/>
</dbReference>
<feature type="chain" id="PRO_5027724416" evidence="22">
    <location>
        <begin position="27"/>
        <end position="1519"/>
    </location>
</feature>
<dbReference type="InterPro" id="IPR034824">
    <property type="entry name" value="Peroxidasin_peroxidase"/>
</dbReference>
<dbReference type="RefSeq" id="XP_031561934.1">
    <property type="nucleotide sequence ID" value="XM_031706074.1"/>
</dbReference>
<dbReference type="Pfam" id="PF13855">
    <property type="entry name" value="LRR_8"/>
    <property type="match status" value="1"/>
</dbReference>
<dbReference type="InterPro" id="IPR013106">
    <property type="entry name" value="Ig_V-set"/>
</dbReference>
<dbReference type="InterPro" id="IPR001611">
    <property type="entry name" value="Leu-rich_rpt"/>
</dbReference>
<keyword evidence="7 19" id="KW-0349">Heme</keyword>
<comment type="subcellular location">
    <subcellularLocation>
        <location evidence="2">Cell membrane</location>
    </subcellularLocation>
    <subcellularLocation>
        <location evidence="3">Secreted</location>
    </subcellularLocation>
</comment>
<keyword evidence="10" id="KW-0677">Repeat</keyword>
<dbReference type="SMART" id="SM00409">
    <property type="entry name" value="IG"/>
    <property type="match status" value="4"/>
</dbReference>
<dbReference type="Pfam" id="PF23334">
    <property type="entry name" value="VWC2L_2nd"/>
    <property type="match status" value="1"/>
</dbReference>
<dbReference type="PROSITE" id="PS50292">
    <property type="entry name" value="PEROXIDASE_3"/>
    <property type="match status" value="1"/>
</dbReference>
<keyword evidence="5" id="KW-0964">Secreted</keyword>
<feature type="domain" description="Ig-like" evidence="24">
    <location>
        <begin position="525"/>
        <end position="614"/>
    </location>
</feature>
<feature type="compositionally biased region" description="Basic and acidic residues" evidence="21">
    <location>
        <begin position="1386"/>
        <end position="1406"/>
    </location>
</feature>
<dbReference type="SMART" id="SM00406">
    <property type="entry name" value="IGv"/>
    <property type="match status" value="2"/>
</dbReference>
<dbReference type="SMART" id="SM00082">
    <property type="entry name" value="LRRCT"/>
    <property type="match status" value="1"/>
</dbReference>
<dbReference type="GeneID" id="116297783"/>
<evidence type="ECO:0000256" key="7">
    <source>
        <dbReference type="ARBA" id="ARBA00022617"/>
    </source>
</evidence>
<feature type="domain" description="Ig-like" evidence="24">
    <location>
        <begin position="238"/>
        <end position="324"/>
    </location>
</feature>
<dbReference type="SMART" id="SM00408">
    <property type="entry name" value="IGc2"/>
    <property type="match status" value="4"/>
</dbReference>
<evidence type="ECO:0000256" key="17">
    <source>
        <dbReference type="ARBA" id="ARBA00023319"/>
    </source>
</evidence>
<evidence type="ECO:0000313" key="26">
    <source>
        <dbReference type="RefSeq" id="XP_031561934.1"/>
    </source>
</evidence>
<evidence type="ECO:0000256" key="5">
    <source>
        <dbReference type="ARBA" id="ARBA00022525"/>
    </source>
</evidence>
<dbReference type="InterPro" id="IPR037120">
    <property type="entry name" value="Haem_peroxidase_sf_animal"/>
</dbReference>
<dbReference type="Gene3D" id="6.20.200.20">
    <property type="match status" value="1"/>
</dbReference>
<keyword evidence="12" id="KW-0560">Oxidoreductase</keyword>
<evidence type="ECO:0000256" key="6">
    <source>
        <dbReference type="ARBA" id="ARBA00022614"/>
    </source>
</evidence>
<evidence type="ECO:0000256" key="21">
    <source>
        <dbReference type="SAM" id="MobiDB-lite"/>
    </source>
</evidence>
<dbReference type="FunFam" id="2.60.40.10:FF:000273">
    <property type="entry name" value="contactin-3 isoform X1"/>
    <property type="match status" value="2"/>
</dbReference>
<keyword evidence="16" id="KW-0325">Glycoprotein</keyword>
<dbReference type="InterPro" id="IPR032675">
    <property type="entry name" value="LRR_dom_sf"/>
</dbReference>
<dbReference type="SMART" id="SM00214">
    <property type="entry name" value="VWC"/>
    <property type="match status" value="1"/>
</dbReference>
<dbReference type="GO" id="GO:0004601">
    <property type="term" value="F:peroxidase activity"/>
    <property type="evidence" value="ECO:0007669"/>
    <property type="project" value="InterPro"/>
</dbReference>
<evidence type="ECO:0000256" key="10">
    <source>
        <dbReference type="ARBA" id="ARBA00022737"/>
    </source>
</evidence>
<keyword evidence="25" id="KW-1185">Reference proteome</keyword>
<keyword evidence="8 19" id="KW-0479">Metal-binding</keyword>
<keyword evidence="9 22" id="KW-0732">Signal</keyword>